<evidence type="ECO:0000313" key="2">
    <source>
        <dbReference type="Proteomes" id="UP000572680"/>
    </source>
</evidence>
<dbReference type="RefSeq" id="WP_182844207.1">
    <property type="nucleotide sequence ID" value="NZ_BAAALP010000108.1"/>
</dbReference>
<organism evidence="1 2">
    <name type="scientific">Actinomadura namibiensis</name>
    <dbReference type="NCBI Taxonomy" id="182080"/>
    <lineage>
        <taxon>Bacteria</taxon>
        <taxon>Bacillati</taxon>
        <taxon>Actinomycetota</taxon>
        <taxon>Actinomycetes</taxon>
        <taxon>Streptosporangiales</taxon>
        <taxon>Thermomonosporaceae</taxon>
        <taxon>Actinomadura</taxon>
    </lineage>
</organism>
<evidence type="ECO:0000313" key="1">
    <source>
        <dbReference type="EMBL" id="MBA8951898.1"/>
    </source>
</evidence>
<proteinExistence type="predicted"/>
<comment type="caution">
    <text evidence="1">The sequence shown here is derived from an EMBL/GenBank/DDBJ whole genome shotgun (WGS) entry which is preliminary data.</text>
</comment>
<name>A0A7W3QME3_ACTNM</name>
<dbReference type="InterPro" id="IPR011990">
    <property type="entry name" value="TPR-like_helical_dom_sf"/>
</dbReference>
<dbReference type="AlphaFoldDB" id="A0A7W3QME3"/>
<dbReference type="EMBL" id="JACJIA010000004">
    <property type="protein sequence ID" value="MBA8951898.1"/>
    <property type="molecule type" value="Genomic_DNA"/>
</dbReference>
<dbReference type="InterPro" id="IPR001387">
    <property type="entry name" value="Cro/C1-type_HTH"/>
</dbReference>
<accession>A0A7W3QME3</accession>
<dbReference type="Gene3D" id="1.25.40.10">
    <property type="entry name" value="Tetratricopeptide repeat domain"/>
    <property type="match status" value="1"/>
</dbReference>
<reference evidence="1 2" key="1">
    <citation type="submission" date="2020-08" db="EMBL/GenBank/DDBJ databases">
        <title>Genomic Encyclopedia of Type Strains, Phase IV (KMG-IV): sequencing the most valuable type-strain genomes for metagenomic binning, comparative biology and taxonomic classification.</title>
        <authorList>
            <person name="Goeker M."/>
        </authorList>
    </citation>
    <scope>NUCLEOTIDE SEQUENCE [LARGE SCALE GENOMIC DNA]</scope>
    <source>
        <strain evidence="1 2">DSM 44197</strain>
    </source>
</reference>
<protein>
    <submittedName>
        <fullName evidence="1">Transcriptional regulator with XRE-family HTH domain</fullName>
    </submittedName>
</protein>
<sequence>MIIAMADQGLPFWAIRLRDERTKRLWSQKKMARNLINAADAKTRAGLPSIESVQRYVRGYEAGNHMPGDLYAELYCRAFGLSHDALFGAPVRDRETASPRVPTLSDATALTSWLAASNTTQEAIDHLALTAARLAENHTRLPAAQVLGEVVQMHDQIQSLLRSGKQRLAQTRELFKIDSEILAHAGFLLGDLNRDQTAMVYGQAALTCAQEAESNEAIAWAVQSKTARWQGNYEDSATFARKGFEVSAPTPLRAMLASYEARAAGLIGDARRAREALRRADTAAEHLDSSDPGTSVWSFPPPRQALLALSVSTRTGDPDAALRAVAVADAAWTSGTPRTPSTWAQIRVGSGIAHLMKGDLDAALTEVSPMLALEPEFRVATVTRYLDDFAKRLKQKKYYKSPTVAAMLESIYDFNRGALLAKEKEKLGESTA</sequence>
<dbReference type="Proteomes" id="UP000572680">
    <property type="component" value="Unassembled WGS sequence"/>
</dbReference>
<dbReference type="CDD" id="cd00093">
    <property type="entry name" value="HTH_XRE"/>
    <property type="match status" value="1"/>
</dbReference>
<keyword evidence="2" id="KW-1185">Reference proteome</keyword>
<gene>
    <name evidence="1" type="ORF">HNR61_003538</name>
</gene>
<dbReference type="SUPFAM" id="SSF48452">
    <property type="entry name" value="TPR-like"/>
    <property type="match status" value="1"/>
</dbReference>